<dbReference type="eggNOG" id="COG0120">
    <property type="taxonomic scope" value="Bacteria"/>
</dbReference>
<dbReference type="GO" id="GO:0004751">
    <property type="term" value="F:ribose-5-phosphate isomerase activity"/>
    <property type="evidence" value="ECO:0007669"/>
    <property type="project" value="UniProtKB-UniRule"/>
</dbReference>
<dbReference type="EMBL" id="CBLX010000003">
    <property type="protein sequence ID" value="CDG38416.1"/>
    <property type="molecule type" value="Genomic_DNA"/>
</dbReference>
<evidence type="ECO:0000256" key="1">
    <source>
        <dbReference type="ARBA" id="ARBA00001713"/>
    </source>
</evidence>
<feature type="binding site" evidence="3">
    <location>
        <begin position="108"/>
        <end position="111"/>
    </location>
    <ligand>
        <name>substrate</name>
    </ligand>
</feature>
<accession>A0A060QGM0</accession>
<dbReference type="NCBIfam" id="NF001924">
    <property type="entry name" value="PRK00702.1"/>
    <property type="match status" value="1"/>
</dbReference>
<dbReference type="PANTHER" id="PTHR43748:SF3">
    <property type="entry name" value="RIBOSE-5-PHOSPHATE ISOMERASE 3, CHLOROPLASTIC-RELATED"/>
    <property type="match status" value="1"/>
</dbReference>
<dbReference type="InterPro" id="IPR004788">
    <property type="entry name" value="Ribose5P_isomerase_type_A"/>
</dbReference>
<dbReference type="AlphaFoldDB" id="A0A060QGM0"/>
<dbReference type="InterPro" id="IPR037171">
    <property type="entry name" value="NagB/RpiA_transferase-like"/>
</dbReference>
<evidence type="ECO:0000313" key="4">
    <source>
        <dbReference type="EMBL" id="CDG38416.1"/>
    </source>
</evidence>
<proteinExistence type="inferred from homology"/>
<keyword evidence="2 3" id="KW-0413">Isomerase</keyword>
<protein>
    <recommendedName>
        <fullName evidence="3">Ribose-5-phosphate isomerase A</fullName>
        <ecNumber evidence="3">5.3.1.6</ecNumber>
    </recommendedName>
    <alternativeName>
        <fullName evidence="3">Phosphoriboisomerase A</fullName>
        <shortName evidence="3">PRI</shortName>
    </alternativeName>
</protein>
<comment type="similarity">
    <text evidence="3">Belongs to the ribose 5-phosphate isomerase family.</text>
</comment>
<dbReference type="InterPro" id="IPR050262">
    <property type="entry name" value="Ribose-5P_isomerase"/>
</dbReference>
<dbReference type="RefSeq" id="WP_023978561.1">
    <property type="nucleotide sequence ID" value="NZ_CBLX010000003.1"/>
</dbReference>
<dbReference type="SUPFAM" id="SSF75445">
    <property type="entry name" value="D-ribose-5-phosphate isomerase (RpiA), lid domain"/>
    <property type="match status" value="1"/>
</dbReference>
<reference evidence="4 5" key="2">
    <citation type="journal article" date="2014" name="PLoS ONE">
        <title>Evolution of mitochondria reconstructed from the energy metabolism of living bacteria.</title>
        <authorList>
            <person name="Degli Esposti M."/>
            <person name="Chouaia B."/>
            <person name="Comandatore F."/>
            <person name="Crotti E."/>
            <person name="Sassera D."/>
            <person name="Lievens P.M."/>
            <person name="Daffonchio D."/>
            <person name="Bandi C."/>
        </authorList>
    </citation>
    <scope>NUCLEOTIDE SEQUENCE [LARGE SCALE GENOMIC DNA]</scope>
    <source>
        <strain evidence="4 5">SF2.1</strain>
    </source>
</reference>
<dbReference type="CDD" id="cd01398">
    <property type="entry name" value="RPI_A"/>
    <property type="match status" value="1"/>
</dbReference>
<evidence type="ECO:0000313" key="5">
    <source>
        <dbReference type="Proteomes" id="UP000027583"/>
    </source>
</evidence>
<dbReference type="HAMAP" id="MF_00170">
    <property type="entry name" value="Rib_5P_isom_A"/>
    <property type="match status" value="1"/>
</dbReference>
<evidence type="ECO:0000256" key="2">
    <source>
        <dbReference type="ARBA" id="ARBA00023235"/>
    </source>
</evidence>
<dbReference type="Gene3D" id="3.40.50.1360">
    <property type="match status" value="1"/>
</dbReference>
<reference evidence="4 5" key="1">
    <citation type="journal article" date="2014" name="Genome Biol. Evol.">
        <title>Acetic acid bacteria genomes reveal functional traits for adaptation to life in insect guts.</title>
        <authorList>
            <person name="Chouaia B."/>
            <person name="Gaiarsa S."/>
            <person name="Crotti E."/>
            <person name="Comandatore F."/>
            <person name="Degli Esposti M."/>
            <person name="Ricci I."/>
            <person name="Alma A."/>
            <person name="Favia G."/>
            <person name="Bandi C."/>
            <person name="Daffonchio D."/>
        </authorList>
    </citation>
    <scope>NUCLEOTIDE SEQUENCE [LARGE SCALE GENOMIC DNA]</scope>
    <source>
        <strain evidence="4 5">SF2.1</strain>
    </source>
</reference>
<comment type="caution">
    <text evidence="4">The sequence shown here is derived from an EMBL/GenBank/DDBJ whole genome shotgun (WGS) entry which is preliminary data.</text>
</comment>
<dbReference type="PANTHER" id="PTHR43748">
    <property type="entry name" value="RIBOSE-5-PHOSPHATE ISOMERASE 3, CHLOROPLASTIC-RELATED"/>
    <property type="match status" value="1"/>
</dbReference>
<comment type="function">
    <text evidence="3">Catalyzes the reversible conversion of ribose-5-phosphate to ribulose 5-phosphate.</text>
</comment>
<dbReference type="InterPro" id="IPR020672">
    <property type="entry name" value="Ribose5P_isomerase_typA_subgr"/>
</dbReference>
<dbReference type="GO" id="GO:0009052">
    <property type="term" value="P:pentose-phosphate shunt, non-oxidative branch"/>
    <property type="evidence" value="ECO:0007669"/>
    <property type="project" value="UniProtKB-UniRule"/>
</dbReference>
<organism evidence="4 5">
    <name type="scientific">Asaia bogorensis</name>
    <dbReference type="NCBI Taxonomy" id="91915"/>
    <lineage>
        <taxon>Bacteria</taxon>
        <taxon>Pseudomonadati</taxon>
        <taxon>Pseudomonadota</taxon>
        <taxon>Alphaproteobacteria</taxon>
        <taxon>Acetobacterales</taxon>
        <taxon>Acetobacteraceae</taxon>
        <taxon>Asaia</taxon>
    </lineage>
</organism>
<comment type="subunit">
    <text evidence="3">Homodimer.</text>
</comment>
<dbReference type="Gene3D" id="3.30.70.260">
    <property type="match status" value="1"/>
</dbReference>
<feature type="binding site" evidence="3">
    <location>
        <begin position="94"/>
        <end position="97"/>
    </location>
    <ligand>
        <name>substrate</name>
    </ligand>
</feature>
<dbReference type="EC" id="5.3.1.6" evidence="3"/>
<dbReference type="Pfam" id="PF06026">
    <property type="entry name" value="Rib_5-P_isom_A"/>
    <property type="match status" value="1"/>
</dbReference>
<feature type="binding site" evidence="3">
    <location>
        <begin position="38"/>
        <end position="41"/>
    </location>
    <ligand>
        <name>substrate</name>
    </ligand>
</feature>
<dbReference type="FunFam" id="3.40.50.1360:FF:000001">
    <property type="entry name" value="Ribose-5-phosphate isomerase A"/>
    <property type="match status" value="1"/>
</dbReference>
<dbReference type="NCBIfam" id="TIGR00021">
    <property type="entry name" value="rpiA"/>
    <property type="match status" value="1"/>
</dbReference>
<feature type="binding site" evidence="3">
    <location>
        <position position="135"/>
    </location>
    <ligand>
        <name>substrate</name>
    </ligand>
</feature>
<dbReference type="Proteomes" id="UP000027583">
    <property type="component" value="Unassembled WGS sequence"/>
</dbReference>
<gene>
    <name evidence="3" type="primary">rpiA</name>
    <name evidence="4" type="ORF">ASAP_0371</name>
</gene>
<dbReference type="SUPFAM" id="SSF100950">
    <property type="entry name" value="NagB/RpiA/CoA transferase-like"/>
    <property type="match status" value="1"/>
</dbReference>
<comment type="catalytic activity">
    <reaction evidence="1 3">
        <text>aldehydo-D-ribose 5-phosphate = D-ribulose 5-phosphate</text>
        <dbReference type="Rhea" id="RHEA:14657"/>
        <dbReference type="ChEBI" id="CHEBI:58121"/>
        <dbReference type="ChEBI" id="CHEBI:58273"/>
        <dbReference type="EC" id="5.3.1.6"/>
    </reaction>
</comment>
<name>A0A060QGM0_9PROT</name>
<evidence type="ECO:0000256" key="3">
    <source>
        <dbReference type="HAMAP-Rule" id="MF_00170"/>
    </source>
</evidence>
<dbReference type="UniPathway" id="UPA00115">
    <property type="reaction ID" value="UER00412"/>
</dbReference>
<feature type="active site" description="Proton acceptor" evidence="3">
    <location>
        <position position="117"/>
    </location>
</feature>
<sequence length="239" mass="25779">MADLSAQDAAARVAELKREAATHAIAYIEDGMAVGLGTGSTAKFMIDALGERVRREGLKIRAIPTSEASAAQAQSLNIPITNFADDPYLDVAIDGADEVQTGSLFLIKGRGGALLREKIVAVSARKFIVIVDESKIVADLGTHMPVPVEIIPWGWERVENLLRQTGAKSCTPRRNEDGSLYMTDNHNIIIDCDYERIENPRGLADRIISITGVVDHGLFLDITTEVLVAGGSGLQRLKS</sequence>
<comment type="pathway">
    <text evidence="3">Carbohydrate degradation; pentose phosphate pathway; D-ribose 5-phosphate from D-ribulose 5-phosphate (non-oxidative stage): step 1/1.</text>
</comment>